<comment type="caution">
    <text evidence="3">The sequence shown here is derived from an EMBL/GenBank/DDBJ whole genome shotgun (WGS) entry which is preliminary data.</text>
</comment>
<organism evidence="3 4">
    <name type="scientific">Umbra pygmaea</name>
    <name type="common">Eastern mudminnow</name>
    <dbReference type="NCBI Taxonomy" id="75934"/>
    <lineage>
        <taxon>Eukaryota</taxon>
        <taxon>Metazoa</taxon>
        <taxon>Chordata</taxon>
        <taxon>Craniata</taxon>
        <taxon>Vertebrata</taxon>
        <taxon>Euteleostomi</taxon>
        <taxon>Actinopterygii</taxon>
        <taxon>Neopterygii</taxon>
        <taxon>Teleostei</taxon>
        <taxon>Protacanthopterygii</taxon>
        <taxon>Esociformes</taxon>
        <taxon>Umbridae</taxon>
        <taxon>Umbra</taxon>
    </lineage>
</organism>
<dbReference type="PANTHER" id="PTHR46013:SF4">
    <property type="entry name" value="B-CELL RECEPTOR CD22-RELATED"/>
    <property type="match status" value="1"/>
</dbReference>
<proteinExistence type="predicted"/>
<dbReference type="SMART" id="SM00409">
    <property type="entry name" value="IG"/>
    <property type="match status" value="2"/>
</dbReference>
<reference evidence="3 4" key="1">
    <citation type="submission" date="2024-06" db="EMBL/GenBank/DDBJ databases">
        <authorList>
            <person name="Pan Q."/>
            <person name="Wen M."/>
            <person name="Jouanno E."/>
            <person name="Zahm M."/>
            <person name="Klopp C."/>
            <person name="Cabau C."/>
            <person name="Louis A."/>
            <person name="Berthelot C."/>
            <person name="Parey E."/>
            <person name="Roest Crollius H."/>
            <person name="Montfort J."/>
            <person name="Robinson-Rechavi M."/>
            <person name="Bouchez O."/>
            <person name="Lampietro C."/>
            <person name="Lopez Roques C."/>
            <person name="Donnadieu C."/>
            <person name="Postlethwait J."/>
            <person name="Bobe J."/>
            <person name="Verreycken H."/>
            <person name="Guiguen Y."/>
        </authorList>
    </citation>
    <scope>NUCLEOTIDE SEQUENCE [LARGE SCALE GENOMIC DNA]</scope>
    <source>
        <strain evidence="3">Up_M1</strain>
        <tissue evidence="3">Testis</tissue>
    </source>
</reference>
<feature type="non-terminal residue" evidence="3">
    <location>
        <position position="219"/>
    </location>
</feature>
<evidence type="ECO:0000313" key="3">
    <source>
        <dbReference type="EMBL" id="KAL1005695.1"/>
    </source>
</evidence>
<dbReference type="SUPFAM" id="SSF48726">
    <property type="entry name" value="Immunoglobulin"/>
    <property type="match status" value="2"/>
</dbReference>
<evidence type="ECO:0000256" key="1">
    <source>
        <dbReference type="SAM" id="SignalP"/>
    </source>
</evidence>
<dbReference type="PANTHER" id="PTHR46013">
    <property type="entry name" value="VASCULAR CELL ADHESION MOLECULE 1"/>
    <property type="match status" value="1"/>
</dbReference>
<feature type="signal peptide" evidence="1">
    <location>
        <begin position="1"/>
        <end position="20"/>
    </location>
</feature>
<keyword evidence="1" id="KW-0732">Signal</keyword>
<protein>
    <recommendedName>
        <fullName evidence="2">Ig-like domain-containing protein</fullName>
    </recommendedName>
</protein>
<dbReference type="AlphaFoldDB" id="A0ABD0XPL3"/>
<accession>A0ABD0XPL3</accession>
<name>A0ABD0XPL3_UMBPY</name>
<dbReference type="InterPro" id="IPR036179">
    <property type="entry name" value="Ig-like_dom_sf"/>
</dbReference>
<keyword evidence="4" id="KW-1185">Reference proteome</keyword>
<dbReference type="InterPro" id="IPR013783">
    <property type="entry name" value="Ig-like_fold"/>
</dbReference>
<sequence>MTTALCVLGFLQISVTVVLAQNDWGVTYTTQRICAYTGSTVEMSCSYTYPSGNVISTFWVSPDGFTDLTQFPAYSGRVTYRSDMINGNTVRITDLRVTDSAVYNFQFVTNLPGGKWTGKPGVALSVTDGPKNTTATLSPSGEIMEGSSVTLTCSSDANPPLDKYTWYKTNVTSPKASGQSYSFTKIRSEDTGEYYCEAENKCGRFNSSSVFVDVHYGPK</sequence>
<dbReference type="Gene3D" id="2.60.40.10">
    <property type="entry name" value="Immunoglobulins"/>
    <property type="match status" value="2"/>
</dbReference>
<dbReference type="Pfam" id="PF13895">
    <property type="entry name" value="Ig_2"/>
    <property type="match status" value="1"/>
</dbReference>
<evidence type="ECO:0000313" key="4">
    <source>
        <dbReference type="Proteomes" id="UP001557470"/>
    </source>
</evidence>
<dbReference type="InterPro" id="IPR007110">
    <property type="entry name" value="Ig-like_dom"/>
</dbReference>
<dbReference type="InterPro" id="IPR003599">
    <property type="entry name" value="Ig_sub"/>
</dbReference>
<dbReference type="EMBL" id="JAGEUA010000002">
    <property type="protein sequence ID" value="KAL1005695.1"/>
    <property type="molecule type" value="Genomic_DNA"/>
</dbReference>
<evidence type="ECO:0000259" key="2">
    <source>
        <dbReference type="PROSITE" id="PS50835"/>
    </source>
</evidence>
<dbReference type="PRINTS" id="PR01474">
    <property type="entry name" value="VCAM1"/>
</dbReference>
<dbReference type="PROSITE" id="PS50835">
    <property type="entry name" value="IG_LIKE"/>
    <property type="match status" value="1"/>
</dbReference>
<dbReference type="InterPro" id="IPR003598">
    <property type="entry name" value="Ig_sub2"/>
</dbReference>
<dbReference type="InterPro" id="IPR003989">
    <property type="entry name" value="VCAM-1"/>
</dbReference>
<dbReference type="SMART" id="SM00408">
    <property type="entry name" value="IGc2"/>
    <property type="match status" value="1"/>
</dbReference>
<feature type="chain" id="PRO_5044774692" description="Ig-like domain-containing protein" evidence="1">
    <location>
        <begin position="21"/>
        <end position="219"/>
    </location>
</feature>
<dbReference type="Proteomes" id="UP001557470">
    <property type="component" value="Unassembled WGS sequence"/>
</dbReference>
<feature type="domain" description="Ig-like" evidence="2">
    <location>
        <begin position="130"/>
        <end position="213"/>
    </location>
</feature>
<gene>
    <name evidence="3" type="ORF">UPYG_G00062500</name>
</gene>